<protein>
    <submittedName>
        <fullName evidence="4">Uncharacterized protein</fullName>
    </submittedName>
</protein>
<dbReference type="OrthoDB" id="17410at2759"/>
<dbReference type="SUPFAM" id="SSF50978">
    <property type="entry name" value="WD40 repeat-like"/>
    <property type="match status" value="1"/>
</dbReference>
<evidence type="ECO:0000256" key="3">
    <source>
        <dbReference type="PROSITE-ProRule" id="PRU00221"/>
    </source>
</evidence>
<dbReference type="PROSITE" id="PS00678">
    <property type="entry name" value="WD_REPEATS_1"/>
    <property type="match status" value="1"/>
</dbReference>
<dbReference type="Gene3D" id="2.130.10.10">
    <property type="entry name" value="YVTN repeat-like/Quinoprotein amine dehydrogenase"/>
    <property type="match status" value="1"/>
</dbReference>
<feature type="repeat" description="WD" evidence="3">
    <location>
        <begin position="62"/>
        <end position="103"/>
    </location>
</feature>
<sequence length="308" mass="33096">MFSLIGKKESAHEDAIWSCAWGSQSDSNEETGEEVFVTGGVDDTVKIWDIGGSGGPELKHRLGDHSLGVVSVALNKTSSLLASSSLDSCVHIWDVEKATKLRSIESSPLDAWTVAFSPDSETLISGANAGKVNIYCVETGQNKQQLLDTRGKFILSIAYSPDGKYIASGATDGIINIFSMPTGKQIHALEGHALPIRSLAFSKDSKRLLTGSDDGHMKLYEVSHGSLIGTLSGHTSWVLSVQFSPDNEHFVSGSSDRSVKVWESTTKQCVHTFTDHSDQVWAASYSPNGRKIATVSEDASILMYSVPA</sequence>
<dbReference type="InterPro" id="IPR001680">
    <property type="entry name" value="WD40_rpt"/>
</dbReference>
<feature type="repeat" description="WD" evidence="3">
    <location>
        <begin position="231"/>
        <end position="272"/>
    </location>
</feature>
<organism evidence="4">
    <name type="scientific">Lepeophtheirus salmonis</name>
    <name type="common">Salmon louse</name>
    <name type="synonym">Caligus salmonis</name>
    <dbReference type="NCBI Taxonomy" id="72036"/>
    <lineage>
        <taxon>Eukaryota</taxon>
        <taxon>Metazoa</taxon>
        <taxon>Ecdysozoa</taxon>
        <taxon>Arthropoda</taxon>
        <taxon>Crustacea</taxon>
        <taxon>Multicrustacea</taxon>
        <taxon>Hexanauplia</taxon>
        <taxon>Copepoda</taxon>
        <taxon>Siphonostomatoida</taxon>
        <taxon>Caligidae</taxon>
        <taxon>Lepeophtheirus</taxon>
    </lineage>
</organism>
<proteinExistence type="predicted"/>
<dbReference type="InterPro" id="IPR036322">
    <property type="entry name" value="WD40_repeat_dom_sf"/>
</dbReference>
<dbReference type="PRINTS" id="PR00320">
    <property type="entry name" value="GPROTEINBRPT"/>
</dbReference>
<dbReference type="InterPro" id="IPR015943">
    <property type="entry name" value="WD40/YVTN_repeat-like_dom_sf"/>
</dbReference>
<evidence type="ECO:0000256" key="1">
    <source>
        <dbReference type="ARBA" id="ARBA00022574"/>
    </source>
</evidence>
<dbReference type="PROSITE" id="PS50082">
    <property type="entry name" value="WD_REPEATS_2"/>
    <property type="match status" value="6"/>
</dbReference>
<dbReference type="SMART" id="SM00320">
    <property type="entry name" value="WD40"/>
    <property type="match status" value="7"/>
</dbReference>
<dbReference type="GO" id="GO:0016593">
    <property type="term" value="C:Cdc73/Paf1 complex"/>
    <property type="evidence" value="ECO:0007669"/>
    <property type="project" value="TreeGrafter"/>
</dbReference>
<dbReference type="KEGG" id="lsm:121126017"/>
<dbReference type="CDD" id="cd00200">
    <property type="entry name" value="WD40"/>
    <property type="match status" value="1"/>
</dbReference>
<dbReference type="EMBL" id="HACA01026165">
    <property type="protein sequence ID" value="CDW43526.1"/>
    <property type="molecule type" value="Transcribed_RNA"/>
</dbReference>
<dbReference type="RefSeq" id="XP_040577229.1">
    <property type="nucleotide sequence ID" value="XM_040721295.2"/>
</dbReference>
<dbReference type="InterPro" id="IPR019775">
    <property type="entry name" value="WD40_repeat_CS"/>
</dbReference>
<name>A0A0K2V0L7_LEPSM</name>
<keyword evidence="2" id="KW-0677">Repeat</keyword>
<dbReference type="GeneID" id="121126017"/>
<dbReference type="AlphaFoldDB" id="A0A0K2V0L7"/>
<evidence type="ECO:0000256" key="2">
    <source>
        <dbReference type="ARBA" id="ARBA00022737"/>
    </source>
</evidence>
<dbReference type="PROSITE" id="PS50294">
    <property type="entry name" value="WD_REPEATS_REGION"/>
    <property type="match status" value="4"/>
</dbReference>
<feature type="repeat" description="WD" evidence="3">
    <location>
        <begin position="273"/>
        <end position="308"/>
    </location>
</feature>
<keyword evidence="1 3" id="KW-0853">WD repeat</keyword>
<dbReference type="InterPro" id="IPR020472">
    <property type="entry name" value="WD40_PAC1"/>
</dbReference>
<dbReference type="Pfam" id="PF00400">
    <property type="entry name" value="WD40"/>
    <property type="match status" value="7"/>
</dbReference>
<accession>A0A0K2V0L7</accession>
<reference evidence="4" key="1">
    <citation type="submission" date="2014-05" db="EMBL/GenBank/DDBJ databases">
        <authorList>
            <person name="Chronopoulou M."/>
        </authorList>
    </citation>
    <scope>NUCLEOTIDE SEQUENCE</scope>
    <source>
        <tissue evidence="4">Whole organism</tissue>
    </source>
</reference>
<feature type="repeat" description="WD" evidence="3">
    <location>
        <begin position="36"/>
        <end position="50"/>
    </location>
</feature>
<dbReference type="PANTHER" id="PTHR44090">
    <property type="entry name" value="WD REPEAT-CONTAINING PROTEIN 61"/>
    <property type="match status" value="1"/>
</dbReference>
<evidence type="ECO:0000313" key="4">
    <source>
        <dbReference type="EMBL" id="CDW43526.1"/>
    </source>
</evidence>
<feature type="repeat" description="WD" evidence="3">
    <location>
        <begin position="147"/>
        <end position="188"/>
    </location>
</feature>
<feature type="repeat" description="WD" evidence="3">
    <location>
        <begin position="189"/>
        <end position="230"/>
    </location>
</feature>
<dbReference type="InterPro" id="IPR051510">
    <property type="entry name" value="SKI8"/>
</dbReference>
<dbReference type="PANTHER" id="PTHR44090:SF1">
    <property type="entry name" value="SUPERKILLER COMPLEX PROTEIN 8"/>
    <property type="match status" value="1"/>
</dbReference>